<dbReference type="RefSeq" id="WP_131417380.1">
    <property type="nucleotide sequence ID" value="NZ_SJXE01000013.1"/>
</dbReference>
<organism evidence="3 4">
    <name type="scientific">Corallincola luteus</name>
    <dbReference type="NCBI Taxonomy" id="1775177"/>
    <lineage>
        <taxon>Bacteria</taxon>
        <taxon>Pseudomonadati</taxon>
        <taxon>Pseudomonadota</taxon>
        <taxon>Gammaproteobacteria</taxon>
        <taxon>Alteromonadales</taxon>
        <taxon>Psychromonadaceae</taxon>
        <taxon>Corallincola</taxon>
    </lineage>
</organism>
<evidence type="ECO:0000259" key="2">
    <source>
        <dbReference type="Pfam" id="PF18912"/>
    </source>
</evidence>
<dbReference type="Gene3D" id="3.40.50.2020">
    <property type="match status" value="1"/>
</dbReference>
<name>A0ABY2AGI6_9GAMM</name>
<dbReference type="InterPro" id="IPR000836">
    <property type="entry name" value="PRTase_dom"/>
</dbReference>
<dbReference type="Proteomes" id="UP000292554">
    <property type="component" value="Unassembled WGS sequence"/>
</dbReference>
<dbReference type="InterPro" id="IPR029057">
    <property type="entry name" value="PRTase-like"/>
</dbReference>
<evidence type="ECO:0000313" key="3">
    <source>
        <dbReference type="EMBL" id="TCI01420.1"/>
    </source>
</evidence>
<dbReference type="EMBL" id="SJXE01000013">
    <property type="protein sequence ID" value="TCI01420.1"/>
    <property type="molecule type" value="Genomic_DNA"/>
</dbReference>
<dbReference type="InterPro" id="IPR044005">
    <property type="entry name" value="DZR_2"/>
</dbReference>
<protein>
    <submittedName>
        <fullName evidence="3">ComF family protein</fullName>
    </submittedName>
</protein>
<dbReference type="PANTHER" id="PTHR47505">
    <property type="entry name" value="DNA UTILIZATION PROTEIN YHGH"/>
    <property type="match status" value="1"/>
</dbReference>
<accession>A0ABY2AGI6</accession>
<keyword evidence="4" id="KW-1185">Reference proteome</keyword>
<dbReference type="Pfam" id="PF18912">
    <property type="entry name" value="DZR_2"/>
    <property type="match status" value="1"/>
</dbReference>
<comment type="caution">
    <text evidence="3">The sequence shown here is derived from an EMBL/GenBank/DDBJ whole genome shotgun (WGS) entry which is preliminary data.</text>
</comment>
<sequence>MIKSIPGLQRLWRQIDLQLNNRCLLCQQPTVRLNHALCACCYQDLPRLPPGCQHCAEPLPQAKQQVCGRCQQHPPHYAKAIACLPYQPPIQGLLAQFKFNGDLACGQLLGSLMACHLRQQEQAALTANPVLVPVPLHRKRLRQRQFNQSHLLAQVIASKHKLRLDSHLCQRTKNTQSQRELNAKTRKANVRGAFQVTRTLHGQSIAIIDDVMTTGATVNEMAKQLYRAGAAHVEVWCLARAAPPR</sequence>
<comment type="similarity">
    <text evidence="1">Belongs to the ComF/GntX family.</text>
</comment>
<gene>
    <name evidence="3" type="ORF">EZV61_17985</name>
</gene>
<dbReference type="CDD" id="cd06223">
    <property type="entry name" value="PRTases_typeI"/>
    <property type="match status" value="1"/>
</dbReference>
<reference evidence="3 4" key="1">
    <citation type="submission" date="2019-02" db="EMBL/GenBank/DDBJ databases">
        <title>Corallincola luteus sp. nov., a marine bacterium isolated from surface sediment of Bohai Sea in China.</title>
        <authorList>
            <person name="Ren Q."/>
        </authorList>
    </citation>
    <scope>NUCLEOTIDE SEQUENCE [LARGE SCALE GENOMIC DNA]</scope>
    <source>
        <strain evidence="3 4">DASS28</strain>
    </source>
</reference>
<evidence type="ECO:0000256" key="1">
    <source>
        <dbReference type="ARBA" id="ARBA00008007"/>
    </source>
</evidence>
<evidence type="ECO:0000313" key="4">
    <source>
        <dbReference type="Proteomes" id="UP000292554"/>
    </source>
</evidence>
<dbReference type="PANTHER" id="PTHR47505:SF1">
    <property type="entry name" value="DNA UTILIZATION PROTEIN YHGH"/>
    <property type="match status" value="1"/>
</dbReference>
<dbReference type="SUPFAM" id="SSF53271">
    <property type="entry name" value="PRTase-like"/>
    <property type="match status" value="1"/>
</dbReference>
<dbReference type="InterPro" id="IPR051910">
    <property type="entry name" value="ComF/GntX_DNA_util-trans"/>
</dbReference>
<feature type="domain" description="Double zinc ribbon" evidence="2">
    <location>
        <begin position="16"/>
        <end position="71"/>
    </location>
</feature>
<proteinExistence type="inferred from homology"/>